<dbReference type="Proteomes" id="UP001054821">
    <property type="component" value="Chromosome 2"/>
</dbReference>
<protein>
    <recommendedName>
        <fullName evidence="10">Protein kinase domain-containing protein</fullName>
    </recommendedName>
</protein>
<feature type="transmembrane region" description="Helical" evidence="7">
    <location>
        <begin position="48"/>
        <end position="70"/>
    </location>
</feature>
<dbReference type="InterPro" id="IPR011009">
    <property type="entry name" value="Kinase-like_dom_sf"/>
</dbReference>
<reference evidence="8 9" key="1">
    <citation type="journal article" date="2022" name="G3 (Bethesda)">
        <title>Whole-genome sequence and methylome profiling of the almond [Prunus dulcis (Mill.) D.A. Webb] cultivar 'Nonpareil'.</title>
        <authorList>
            <person name="D'Amico-Willman K.M."/>
            <person name="Ouma W.Z."/>
            <person name="Meulia T."/>
            <person name="Sideli G.M."/>
            <person name="Gradziel T.M."/>
            <person name="Fresnedo-Ramirez J."/>
        </authorList>
    </citation>
    <scope>NUCLEOTIDE SEQUENCE [LARGE SCALE GENOMIC DNA]</scope>
    <source>
        <strain evidence="8">Clone GOH B32 T37-40</strain>
    </source>
</reference>
<dbReference type="GO" id="GO:0016020">
    <property type="term" value="C:membrane"/>
    <property type="evidence" value="ECO:0007669"/>
    <property type="project" value="UniProtKB-SubCell"/>
</dbReference>
<dbReference type="PANTHER" id="PTHR27008">
    <property type="entry name" value="OS04G0122200 PROTEIN"/>
    <property type="match status" value="1"/>
</dbReference>
<keyword evidence="4" id="KW-0677">Repeat</keyword>
<evidence type="ECO:0008006" key="10">
    <source>
        <dbReference type="Google" id="ProtNLM"/>
    </source>
</evidence>
<comment type="caution">
    <text evidence="8">The sequence shown here is derived from an EMBL/GenBank/DDBJ whole genome shotgun (WGS) entry which is preliminary data.</text>
</comment>
<gene>
    <name evidence="8" type="ORF">L3X38_012622</name>
</gene>
<evidence type="ECO:0000256" key="4">
    <source>
        <dbReference type="ARBA" id="ARBA00022737"/>
    </source>
</evidence>
<organism evidence="8 9">
    <name type="scientific">Prunus dulcis</name>
    <name type="common">Almond</name>
    <name type="synonym">Amygdalus dulcis</name>
    <dbReference type="NCBI Taxonomy" id="3755"/>
    <lineage>
        <taxon>Eukaryota</taxon>
        <taxon>Viridiplantae</taxon>
        <taxon>Streptophyta</taxon>
        <taxon>Embryophyta</taxon>
        <taxon>Tracheophyta</taxon>
        <taxon>Spermatophyta</taxon>
        <taxon>Magnoliopsida</taxon>
        <taxon>eudicotyledons</taxon>
        <taxon>Gunneridae</taxon>
        <taxon>Pentapetalae</taxon>
        <taxon>rosids</taxon>
        <taxon>fabids</taxon>
        <taxon>Rosales</taxon>
        <taxon>Rosaceae</taxon>
        <taxon>Amygdaloideae</taxon>
        <taxon>Amygdaleae</taxon>
        <taxon>Prunus</taxon>
    </lineage>
</organism>
<dbReference type="AlphaFoldDB" id="A0AAD4WJU3"/>
<dbReference type="PROSITE" id="PS00108">
    <property type="entry name" value="PROTEIN_KINASE_ST"/>
    <property type="match status" value="1"/>
</dbReference>
<dbReference type="PANTHER" id="PTHR27008:SF577">
    <property type="entry name" value="PROTEIN KINASE DOMAIN-CONTAINING PROTEIN"/>
    <property type="match status" value="1"/>
</dbReference>
<dbReference type="Gene3D" id="3.30.200.20">
    <property type="entry name" value="Phosphorylase Kinase, domain 1"/>
    <property type="match status" value="1"/>
</dbReference>
<dbReference type="SUPFAM" id="SSF56112">
    <property type="entry name" value="Protein kinase-like (PK-like)"/>
    <property type="match status" value="1"/>
</dbReference>
<evidence type="ECO:0000256" key="7">
    <source>
        <dbReference type="SAM" id="Phobius"/>
    </source>
</evidence>
<keyword evidence="9" id="KW-1185">Reference proteome</keyword>
<keyword evidence="6 7" id="KW-0472">Membrane</keyword>
<evidence type="ECO:0000256" key="3">
    <source>
        <dbReference type="ARBA" id="ARBA00022692"/>
    </source>
</evidence>
<evidence type="ECO:0000313" key="8">
    <source>
        <dbReference type="EMBL" id="KAI5344745.1"/>
    </source>
</evidence>
<keyword evidence="5 7" id="KW-1133">Transmembrane helix</keyword>
<accession>A0AAD4WJU3</accession>
<evidence type="ECO:0000256" key="5">
    <source>
        <dbReference type="ARBA" id="ARBA00022989"/>
    </source>
</evidence>
<dbReference type="Gene3D" id="1.10.510.10">
    <property type="entry name" value="Transferase(Phosphotransferase) domain 1"/>
    <property type="match status" value="1"/>
</dbReference>
<dbReference type="EMBL" id="JAJFAZ020000002">
    <property type="protein sequence ID" value="KAI5344745.1"/>
    <property type="molecule type" value="Genomic_DNA"/>
</dbReference>
<dbReference type="InterPro" id="IPR051809">
    <property type="entry name" value="Plant_receptor-like_S/T_kinase"/>
</dbReference>
<comment type="subcellular location">
    <subcellularLocation>
        <location evidence="1">Membrane</location>
    </subcellularLocation>
</comment>
<dbReference type="InterPro" id="IPR008271">
    <property type="entry name" value="Ser/Thr_kinase_AS"/>
</dbReference>
<evidence type="ECO:0000256" key="1">
    <source>
        <dbReference type="ARBA" id="ARBA00004370"/>
    </source>
</evidence>
<name>A0AAD4WJU3_PRUDU</name>
<evidence type="ECO:0000256" key="6">
    <source>
        <dbReference type="ARBA" id="ARBA00023136"/>
    </source>
</evidence>
<sequence>MVPTQGVFKNKTATSLEGNSKLCGGIPELLLPLCKFQHSNKQGGSLKFIILILSWLLVVTFTLLFWYFCYTKKKTKKHTSSDSETFLKEYLSKMGTTVAIQVLNLVRRRASKSFTAECEALRNIRHRNLVKALSACSGSDYSGHDYKALIYEFMVNSWRNGCIQLKQSMPIVHCDLKPSNVLLDDDMTGQAGSLPEEVIEIADPVLVQEKEEGEMNGNNRLNKASIQLWIKIEESLVAILEIGVA</sequence>
<dbReference type="GO" id="GO:0004672">
    <property type="term" value="F:protein kinase activity"/>
    <property type="evidence" value="ECO:0007669"/>
    <property type="project" value="InterPro"/>
</dbReference>
<evidence type="ECO:0000256" key="2">
    <source>
        <dbReference type="ARBA" id="ARBA00022614"/>
    </source>
</evidence>
<evidence type="ECO:0000313" key="9">
    <source>
        <dbReference type="Proteomes" id="UP001054821"/>
    </source>
</evidence>
<keyword evidence="3 7" id="KW-0812">Transmembrane</keyword>
<proteinExistence type="predicted"/>
<keyword evidence="2" id="KW-0433">Leucine-rich repeat</keyword>